<accession>A0A2I0UUS8</accession>
<dbReference type="Proteomes" id="UP000234956">
    <property type="component" value="Unassembled WGS sequence"/>
</dbReference>
<reference evidence="1 2" key="1">
    <citation type="submission" date="2017-10" db="EMBL/GenBank/DDBJ databases">
        <title>Draft genome of Lysinibacillus fusiformis strain Juneja, a laboratory-derived pathogen of Drosophila melanogaster.</title>
        <authorList>
            <person name="Smith B.R."/>
            <person name="Unckless R.L."/>
        </authorList>
    </citation>
    <scope>NUCLEOTIDE SEQUENCE [LARGE SCALE GENOMIC DNA]</scope>
    <source>
        <strain evidence="1 2">Juneja</strain>
    </source>
</reference>
<dbReference type="AlphaFoldDB" id="A0A2I0UUS8"/>
<dbReference type="Pfam" id="PF14568">
    <property type="entry name" value="SUKH_6"/>
    <property type="match status" value="1"/>
</dbReference>
<dbReference type="RefSeq" id="WP_036128784.1">
    <property type="nucleotide sequence ID" value="NZ_JAZBNI010000005.1"/>
</dbReference>
<dbReference type="EMBL" id="PDFK01000012">
    <property type="protein sequence ID" value="PKU49803.1"/>
    <property type="molecule type" value="Genomic_DNA"/>
</dbReference>
<proteinExistence type="predicted"/>
<dbReference type="SUPFAM" id="SSF160631">
    <property type="entry name" value="SMI1/KNR4-like"/>
    <property type="match status" value="1"/>
</dbReference>
<sequence>MYARLAEMLASTTAIKWFPGHDVEDDWIVEAEVELGFSLPPSYCWWLKNYGNGQLNGGSILTIGQPAYRDIDHTDILYIHRLNLADKDWCKQYPNRLDLFVPDADELYFFNTSSKDEHGEFSVMCFDLLNDMIYEYASTFSKFLEKLMDERS</sequence>
<evidence type="ECO:0000313" key="1">
    <source>
        <dbReference type="EMBL" id="PKU49803.1"/>
    </source>
</evidence>
<protein>
    <recommendedName>
        <fullName evidence="3">Knr4/Smi1-like domain-containing protein</fullName>
    </recommendedName>
</protein>
<dbReference type="InterPro" id="IPR037883">
    <property type="entry name" value="Knr4/Smi1-like_sf"/>
</dbReference>
<dbReference type="Gene3D" id="3.40.1580.10">
    <property type="entry name" value="SMI1/KNR4-like"/>
    <property type="match status" value="1"/>
</dbReference>
<name>A0A2I0UUS8_9BACI</name>
<comment type="caution">
    <text evidence="1">The sequence shown here is derived from an EMBL/GenBank/DDBJ whole genome shotgun (WGS) entry which is preliminary data.</text>
</comment>
<gene>
    <name evidence="1" type="ORF">CRI88_21485</name>
</gene>
<evidence type="ECO:0000313" key="2">
    <source>
        <dbReference type="Proteomes" id="UP000234956"/>
    </source>
</evidence>
<organism evidence="1 2">
    <name type="scientific">Lysinibacillus fusiformis</name>
    <dbReference type="NCBI Taxonomy" id="28031"/>
    <lineage>
        <taxon>Bacteria</taxon>
        <taxon>Bacillati</taxon>
        <taxon>Bacillota</taxon>
        <taxon>Bacilli</taxon>
        <taxon>Bacillales</taxon>
        <taxon>Bacillaceae</taxon>
        <taxon>Lysinibacillus</taxon>
    </lineage>
</organism>
<evidence type="ECO:0008006" key="3">
    <source>
        <dbReference type="Google" id="ProtNLM"/>
    </source>
</evidence>